<comment type="caution">
    <text evidence="1">The sequence shown here is derived from an EMBL/GenBank/DDBJ whole genome shotgun (WGS) entry which is preliminary data.</text>
</comment>
<evidence type="ECO:0000313" key="2">
    <source>
        <dbReference type="Proteomes" id="UP000031572"/>
    </source>
</evidence>
<evidence type="ECO:0008006" key="3">
    <source>
        <dbReference type="Google" id="ProtNLM"/>
    </source>
</evidence>
<dbReference type="AlphaFoldDB" id="A0A0C1Y505"/>
<protein>
    <recommendedName>
        <fullName evidence="3">DUF1993 domain-containing protein</fullName>
    </recommendedName>
</protein>
<dbReference type="OrthoDB" id="338237at2"/>
<gene>
    <name evidence="1" type="ORF">TSA66_17015</name>
</gene>
<dbReference type="PANTHER" id="PTHR36922">
    <property type="entry name" value="BLL2446 PROTEIN"/>
    <property type="match status" value="1"/>
</dbReference>
<dbReference type="SUPFAM" id="SSF109854">
    <property type="entry name" value="DinB/YfiT-like putative metalloenzymes"/>
    <property type="match status" value="1"/>
</dbReference>
<name>A0A0C1Y505_9BURK</name>
<sequence length="169" mass="18867">MAISMYTASVPVIRQMLHSLIEILHKAESHASEKKIDPDALLGARLFPDMFPLTRQVQIASDFAKGIAARLAGVEVPSHEDTEQSFSELRERIAKTLAFVDSLTPEQIDGSEERDIVVFAGTAREKQFSGMTYLLHYGMPQLFFHVTTAYAILRHNGVNIGKRDFVGTF</sequence>
<accession>A0A0C1Y505</accession>
<dbReference type="InterPro" id="IPR018531">
    <property type="entry name" value="DUF1993"/>
</dbReference>
<organism evidence="1 2">
    <name type="scientific">Noviherbaspirillum autotrophicum</name>
    <dbReference type="NCBI Taxonomy" id="709839"/>
    <lineage>
        <taxon>Bacteria</taxon>
        <taxon>Pseudomonadati</taxon>
        <taxon>Pseudomonadota</taxon>
        <taxon>Betaproteobacteria</taxon>
        <taxon>Burkholderiales</taxon>
        <taxon>Oxalobacteraceae</taxon>
        <taxon>Noviherbaspirillum</taxon>
    </lineage>
</organism>
<dbReference type="EMBL" id="JWJG01000028">
    <property type="protein sequence ID" value="KIF82113.1"/>
    <property type="molecule type" value="Genomic_DNA"/>
</dbReference>
<dbReference type="PANTHER" id="PTHR36922:SF1">
    <property type="entry name" value="DUF1993 DOMAIN-CONTAINING PROTEIN"/>
    <property type="match status" value="1"/>
</dbReference>
<reference evidence="1 2" key="1">
    <citation type="submission" date="2014-12" db="EMBL/GenBank/DDBJ databases">
        <title>Denitrispirillum autotrophicum gen. nov., sp. nov., Denitrifying, Facultatively Autotrophic Bacteria Isolated from Rice Paddy Soil.</title>
        <authorList>
            <person name="Ishii S."/>
            <person name="Ashida N."/>
            <person name="Ohno H."/>
            <person name="Otsuka S."/>
            <person name="Yokota A."/>
            <person name="Senoo K."/>
        </authorList>
    </citation>
    <scope>NUCLEOTIDE SEQUENCE [LARGE SCALE GENOMIC DNA]</scope>
    <source>
        <strain evidence="1 2">TSA66</strain>
    </source>
</reference>
<dbReference type="Gene3D" id="1.20.120.450">
    <property type="entry name" value="dinb family like domain"/>
    <property type="match status" value="1"/>
</dbReference>
<dbReference type="InterPro" id="IPR034660">
    <property type="entry name" value="DinB/YfiT-like"/>
</dbReference>
<keyword evidence="2" id="KW-1185">Reference proteome</keyword>
<dbReference type="STRING" id="709839.TSA66_17015"/>
<dbReference type="Pfam" id="PF09351">
    <property type="entry name" value="DUF1993"/>
    <property type="match status" value="1"/>
</dbReference>
<evidence type="ECO:0000313" key="1">
    <source>
        <dbReference type="EMBL" id="KIF82113.1"/>
    </source>
</evidence>
<proteinExistence type="predicted"/>
<dbReference type="Proteomes" id="UP000031572">
    <property type="component" value="Unassembled WGS sequence"/>
</dbReference>
<dbReference type="RefSeq" id="WP_040040790.1">
    <property type="nucleotide sequence ID" value="NZ_JWJG01000028.1"/>
</dbReference>